<dbReference type="EMBL" id="JAVDPF010000011">
    <property type="protein sequence ID" value="KAL1878975.1"/>
    <property type="molecule type" value="Genomic_DNA"/>
</dbReference>
<dbReference type="PROSITE" id="PS00108">
    <property type="entry name" value="PROTEIN_KINASE_ST"/>
    <property type="match status" value="1"/>
</dbReference>
<dbReference type="PROSITE" id="PS50011">
    <property type="entry name" value="PROTEIN_KINASE_DOM"/>
    <property type="match status" value="1"/>
</dbReference>
<dbReference type="Gene3D" id="1.10.510.10">
    <property type="entry name" value="Transferase(Phosphotransferase) domain 1"/>
    <property type="match status" value="1"/>
</dbReference>
<dbReference type="InterPro" id="IPR011009">
    <property type="entry name" value="Kinase-like_dom_sf"/>
</dbReference>
<gene>
    <name evidence="6" type="ORF">Plec18167_004270</name>
</gene>
<evidence type="ECO:0000256" key="2">
    <source>
        <dbReference type="ARBA" id="ARBA00022840"/>
    </source>
</evidence>
<dbReference type="Gene3D" id="3.30.200.20">
    <property type="entry name" value="Phosphorylase Kinase, domain 1"/>
    <property type="match status" value="1"/>
</dbReference>
<evidence type="ECO:0000259" key="5">
    <source>
        <dbReference type="PROSITE" id="PS50011"/>
    </source>
</evidence>
<evidence type="ECO:0000313" key="6">
    <source>
        <dbReference type="EMBL" id="KAL1878975.1"/>
    </source>
</evidence>
<evidence type="ECO:0000256" key="4">
    <source>
        <dbReference type="SAM" id="MobiDB-lite"/>
    </source>
</evidence>
<dbReference type="SUPFAM" id="SSF56112">
    <property type="entry name" value="Protein kinase-like (PK-like)"/>
    <property type="match status" value="1"/>
</dbReference>
<keyword evidence="2 3" id="KW-0067">ATP-binding</keyword>
<dbReference type="InterPro" id="IPR008271">
    <property type="entry name" value="Ser/Thr_kinase_AS"/>
</dbReference>
<dbReference type="PANTHER" id="PTHR24347">
    <property type="entry name" value="SERINE/THREONINE-PROTEIN KINASE"/>
    <property type="match status" value="1"/>
</dbReference>
<feature type="domain" description="Protein kinase" evidence="5">
    <location>
        <begin position="11"/>
        <end position="317"/>
    </location>
</feature>
<comment type="caution">
    <text evidence="6">The sequence shown here is derived from an EMBL/GenBank/DDBJ whole genome shotgun (WGS) entry which is preliminary data.</text>
</comment>
<dbReference type="PROSITE" id="PS00107">
    <property type="entry name" value="PROTEIN_KINASE_ATP"/>
    <property type="match status" value="1"/>
</dbReference>
<name>A0ABR3XTG5_9EURO</name>
<feature type="region of interest" description="Disordered" evidence="4">
    <location>
        <begin position="377"/>
        <end position="400"/>
    </location>
</feature>
<evidence type="ECO:0000256" key="3">
    <source>
        <dbReference type="PROSITE-ProRule" id="PRU10141"/>
    </source>
</evidence>
<evidence type="ECO:0000313" key="7">
    <source>
        <dbReference type="Proteomes" id="UP001583193"/>
    </source>
</evidence>
<sequence>MEMKTFEGQYVITKRKLGSGAYGQVHMAVNKKTGQQVACKIVDIRGLRKRLECLEAMPSTVNADDLAIDIDNYAQEQESTEWRKRRYQLKYIKDKLKIYDREAEILEKLCHIEQVIKTENTIYMFQDLVTGGDLFSFLEYKCGKLRDIEAAVVVRQILIALEYLHGHNIVHRDLKPDNILMTSRADGCRVVLTDFGCARVIQNKYERMQTLMGTFEYVAPEVVQQSHTRKNGYTKAVDLWSLGCITAVLLTGGSPFIDPDTGLYSEELAQKCNLERLEADEKWIRVGGRPKDFVHRLLVLDENSRMDVKQALRHCWFTNPAHKEEFDLLYKRAVKGWKPRISNKPILLEYQSLTGRAEVCNQGDCATQAEELITTSSSSSISEQGVQNHDVPSPTLSDTNLPHFSRGKETAFTPETAVNKQVHNVSRILDHTHGQGTVPARLRSRIRLPYSPQAWFKEHGNTSFQMKQKSKEMPLSRLFITKDGTSGTKVAVQDVKDRKPQHSLASETQIKYSLGKRRHMSHIYDLPEGDQVYEEVENALSGERHKVLYTKHVGVRVKADEQCF</sequence>
<evidence type="ECO:0000256" key="1">
    <source>
        <dbReference type="ARBA" id="ARBA00022741"/>
    </source>
</evidence>
<organism evidence="6 7">
    <name type="scientific">Paecilomyces lecythidis</name>
    <dbReference type="NCBI Taxonomy" id="3004212"/>
    <lineage>
        <taxon>Eukaryota</taxon>
        <taxon>Fungi</taxon>
        <taxon>Dikarya</taxon>
        <taxon>Ascomycota</taxon>
        <taxon>Pezizomycotina</taxon>
        <taxon>Eurotiomycetes</taxon>
        <taxon>Eurotiomycetidae</taxon>
        <taxon>Eurotiales</taxon>
        <taxon>Thermoascaceae</taxon>
        <taxon>Paecilomyces</taxon>
    </lineage>
</organism>
<reference evidence="6 7" key="1">
    <citation type="journal article" date="2024" name="IMA Fungus">
        <title>IMA Genome - F19 : A genome assembly and annotation guide to empower mycologists, including annotated draft genome sequences of Ceratocystis pirilliformis, Diaporthe australafricana, Fusarium ophioides, Paecilomyces lecythidis, and Sporothrix stenoceras.</title>
        <authorList>
            <person name="Aylward J."/>
            <person name="Wilson A.M."/>
            <person name="Visagie C.M."/>
            <person name="Spraker J."/>
            <person name="Barnes I."/>
            <person name="Buitendag C."/>
            <person name="Ceriani C."/>
            <person name="Del Mar Angel L."/>
            <person name="du Plessis D."/>
            <person name="Fuchs T."/>
            <person name="Gasser K."/>
            <person name="Kramer D."/>
            <person name="Li W."/>
            <person name="Munsamy K."/>
            <person name="Piso A."/>
            <person name="Price J.L."/>
            <person name="Sonnekus B."/>
            <person name="Thomas C."/>
            <person name="van der Nest A."/>
            <person name="van Dijk A."/>
            <person name="van Heerden A."/>
            <person name="van Vuuren N."/>
            <person name="Yilmaz N."/>
            <person name="Duong T.A."/>
            <person name="van der Merwe N.A."/>
            <person name="Wingfield M.J."/>
            <person name="Wingfield B.D."/>
        </authorList>
    </citation>
    <scope>NUCLEOTIDE SEQUENCE [LARGE SCALE GENOMIC DNA]</scope>
    <source>
        <strain evidence="6 7">CMW 18167</strain>
    </source>
</reference>
<proteinExistence type="predicted"/>
<dbReference type="SMART" id="SM00220">
    <property type="entry name" value="S_TKc"/>
    <property type="match status" value="1"/>
</dbReference>
<keyword evidence="1 3" id="KW-0547">Nucleotide-binding</keyword>
<keyword evidence="7" id="KW-1185">Reference proteome</keyword>
<dbReference type="InterPro" id="IPR000719">
    <property type="entry name" value="Prot_kinase_dom"/>
</dbReference>
<dbReference type="Pfam" id="PF00069">
    <property type="entry name" value="Pkinase"/>
    <property type="match status" value="1"/>
</dbReference>
<dbReference type="InterPro" id="IPR017441">
    <property type="entry name" value="Protein_kinase_ATP_BS"/>
</dbReference>
<feature type="binding site" evidence="3">
    <location>
        <position position="40"/>
    </location>
    <ligand>
        <name>ATP</name>
        <dbReference type="ChEBI" id="CHEBI:30616"/>
    </ligand>
</feature>
<dbReference type="Proteomes" id="UP001583193">
    <property type="component" value="Unassembled WGS sequence"/>
</dbReference>
<protein>
    <recommendedName>
        <fullName evidence="5">Protein kinase domain-containing protein</fullName>
    </recommendedName>
</protein>
<accession>A0ABR3XTG5</accession>